<dbReference type="eggNOG" id="KOG3747">
    <property type="taxonomic scope" value="Eukaryota"/>
</dbReference>
<evidence type="ECO:0000259" key="9">
    <source>
        <dbReference type="Pfam" id="PF07662"/>
    </source>
</evidence>
<feature type="transmembrane region" description="Helical" evidence="7">
    <location>
        <begin position="470"/>
        <end position="489"/>
    </location>
</feature>
<dbReference type="RefSeq" id="XP_503092.3">
    <property type="nucleotide sequence ID" value="XM_503092.3"/>
</dbReference>
<feature type="transmembrane region" description="Helical" evidence="7">
    <location>
        <begin position="211"/>
        <end position="231"/>
    </location>
</feature>
<dbReference type="InterPro" id="IPR008276">
    <property type="entry name" value="C_nuclsd_transpt"/>
</dbReference>
<evidence type="ECO:0000259" key="8">
    <source>
        <dbReference type="Pfam" id="PF01773"/>
    </source>
</evidence>
<dbReference type="AlphaFoldDB" id="A0A1D8NFI4"/>
<evidence type="ECO:0000313" key="11">
    <source>
        <dbReference type="EMBL" id="AOW04392.1"/>
    </source>
</evidence>
<dbReference type="InterPro" id="IPR011657">
    <property type="entry name" value="CNT_C_dom"/>
</dbReference>
<dbReference type="GO" id="GO:0015293">
    <property type="term" value="F:symporter activity"/>
    <property type="evidence" value="ECO:0007669"/>
    <property type="project" value="TreeGrafter"/>
</dbReference>
<evidence type="ECO:0000256" key="2">
    <source>
        <dbReference type="ARBA" id="ARBA00009033"/>
    </source>
</evidence>
<proteinExistence type="inferred from homology"/>
<evidence type="ECO:0000256" key="5">
    <source>
        <dbReference type="ARBA" id="ARBA00022989"/>
    </source>
</evidence>
<feature type="transmembrane region" description="Helical" evidence="7">
    <location>
        <begin position="563"/>
        <end position="590"/>
    </location>
</feature>
<dbReference type="VEuPathDB" id="FungiDB:YALI1_D26529g"/>
<evidence type="ECO:0000256" key="3">
    <source>
        <dbReference type="ARBA" id="ARBA00022475"/>
    </source>
</evidence>
<evidence type="ECO:0000256" key="7">
    <source>
        <dbReference type="SAM" id="Phobius"/>
    </source>
</evidence>
<evidence type="ECO:0008006" key="13">
    <source>
        <dbReference type="Google" id="ProtNLM"/>
    </source>
</evidence>
<name>A0A1D8NFI4_YARLL</name>
<keyword evidence="3" id="KW-1003">Cell membrane</keyword>
<evidence type="ECO:0000259" key="10">
    <source>
        <dbReference type="Pfam" id="PF07670"/>
    </source>
</evidence>
<keyword evidence="6 7" id="KW-0472">Membrane</keyword>
<accession>A0A1D8NFI4</accession>
<sequence length="608" mass="67296">MASRRSIGEVVDSHSMTGDILDANSISEEFVDSGITKRDTKGKEKGDVEVEEVEDTSKSRRGGFVEFWKTFTSKSFRHRHVWVFHLFWSMFFTAWWISILAQPKHRHMWLIPTILWMCIIARFITLHVPARYLIVWASYIWDRTVIKVYERVPSHLRVPGAALGTLAVILIGTFVTKEYPDSLRSDRAVSFFGYLVGLFCLFVSSNNRHKIRWETVIAGVLIQYIVALFVLRTKAGYDIFNFISTLARELLEFAKAGSAFLTSPEESQLPWVVFTVLPAVIFFVAFIHIFMYWRWVQWATVKLAYLFFWAMKVSGAEAVVAAASPFLGQGESSILIKPFIPHMTKAEIHQIMTSGFSTIAGSMLVAYIGLGINPQAIVSSCIMSIPASLACAKLRYPETEETVTGGKVVIPEDESVESADNVLHAFANGAWLGLIVAGAIMTTQMCIVALVALIDALLTWFGNFWNIHELTLEMMLGYILFPVGFLLGVPRHEIYKISKLIGTKFIKNEFVAYLALSSPEYHSLSKRGAMLVTYALCGFANLGSLGIQVGVLGRLAPSRAGDISRVAISALITGGIATLLSACMAGMVLADMTKFATPSEAVATGTVG</sequence>
<evidence type="ECO:0000256" key="6">
    <source>
        <dbReference type="ARBA" id="ARBA00023136"/>
    </source>
</evidence>
<feature type="transmembrane region" description="Helical" evidence="7">
    <location>
        <begin position="156"/>
        <end position="176"/>
    </location>
</feature>
<dbReference type="PANTHER" id="PTHR10590">
    <property type="entry name" value="SODIUM/NUCLEOSIDE COTRANSPORTER"/>
    <property type="match status" value="1"/>
</dbReference>
<feature type="transmembrane region" description="Helical" evidence="7">
    <location>
        <begin position="531"/>
        <end position="551"/>
    </location>
</feature>
<dbReference type="PANTHER" id="PTHR10590:SF4">
    <property type="entry name" value="SOLUTE CARRIER FAMILY 28 MEMBER 3"/>
    <property type="match status" value="1"/>
</dbReference>
<dbReference type="InterPro" id="IPR002668">
    <property type="entry name" value="CNT_N_dom"/>
</dbReference>
<feature type="transmembrane region" description="Helical" evidence="7">
    <location>
        <begin position="348"/>
        <end position="370"/>
    </location>
</feature>
<feature type="transmembrane region" description="Helical" evidence="7">
    <location>
        <begin position="271"/>
        <end position="293"/>
    </location>
</feature>
<evidence type="ECO:0000313" key="12">
    <source>
        <dbReference type="Proteomes" id="UP000182444"/>
    </source>
</evidence>
<comment type="subcellular location">
    <subcellularLocation>
        <location evidence="1">Cell membrane</location>
        <topology evidence="1">Multi-pass membrane protein</topology>
    </subcellularLocation>
</comment>
<dbReference type="GO" id="GO:0005886">
    <property type="term" value="C:plasma membrane"/>
    <property type="evidence" value="ECO:0007669"/>
    <property type="project" value="UniProtKB-SubCell"/>
</dbReference>
<gene>
    <name evidence="11" type="ORF">YALI1_D26529g</name>
</gene>
<feature type="transmembrane region" description="Helical" evidence="7">
    <location>
        <begin position="81"/>
        <end position="101"/>
    </location>
</feature>
<dbReference type="Proteomes" id="UP000182444">
    <property type="component" value="Chromosome 1D"/>
</dbReference>
<dbReference type="GeneID" id="2910316"/>
<feature type="domain" description="Concentrative nucleoside transporter C-terminal" evidence="9">
    <location>
        <begin position="377"/>
        <end position="586"/>
    </location>
</feature>
<evidence type="ECO:0000256" key="4">
    <source>
        <dbReference type="ARBA" id="ARBA00022692"/>
    </source>
</evidence>
<dbReference type="VEuPathDB" id="FungiDB:YALI0_D20922g"/>
<feature type="transmembrane region" description="Helical" evidence="7">
    <location>
        <begin position="305"/>
        <end position="328"/>
    </location>
</feature>
<reference evidence="11 12" key="1">
    <citation type="journal article" date="2016" name="PLoS ONE">
        <title>Sequence Assembly of Yarrowia lipolytica Strain W29/CLIB89 Shows Transposable Element Diversity.</title>
        <authorList>
            <person name="Magnan C."/>
            <person name="Yu J."/>
            <person name="Chang I."/>
            <person name="Jahn E."/>
            <person name="Kanomata Y."/>
            <person name="Wu J."/>
            <person name="Zeller M."/>
            <person name="Oakes M."/>
            <person name="Baldi P."/>
            <person name="Sandmeyer S."/>
        </authorList>
    </citation>
    <scope>NUCLEOTIDE SEQUENCE [LARGE SCALE GENOMIC DNA]</scope>
    <source>
        <strain evidence="12">CLIB89(W29)</strain>
    </source>
</reference>
<dbReference type="Pfam" id="PF01773">
    <property type="entry name" value="Nucleos_tra2_N"/>
    <property type="match status" value="1"/>
</dbReference>
<dbReference type="GO" id="GO:0005337">
    <property type="term" value="F:nucleoside transmembrane transporter activity"/>
    <property type="evidence" value="ECO:0007669"/>
    <property type="project" value="InterPro"/>
</dbReference>
<feature type="transmembrane region" description="Helical" evidence="7">
    <location>
        <begin position="113"/>
        <end position="135"/>
    </location>
</feature>
<dbReference type="KEGG" id="yli:2910316"/>
<feature type="domain" description="Nucleoside transporter/FeoB GTPase Gate" evidence="10">
    <location>
        <begin position="273"/>
        <end position="370"/>
    </location>
</feature>
<feature type="transmembrane region" description="Helical" evidence="7">
    <location>
        <begin position="431"/>
        <end position="458"/>
    </location>
</feature>
<feature type="transmembrane region" description="Helical" evidence="7">
    <location>
        <begin position="188"/>
        <end position="204"/>
    </location>
</feature>
<dbReference type="Pfam" id="PF07662">
    <property type="entry name" value="Nucleos_tra2_C"/>
    <property type="match status" value="1"/>
</dbReference>
<evidence type="ECO:0000256" key="1">
    <source>
        <dbReference type="ARBA" id="ARBA00004651"/>
    </source>
</evidence>
<organism evidence="11 12">
    <name type="scientific">Yarrowia lipolytica</name>
    <name type="common">Candida lipolytica</name>
    <dbReference type="NCBI Taxonomy" id="4952"/>
    <lineage>
        <taxon>Eukaryota</taxon>
        <taxon>Fungi</taxon>
        <taxon>Dikarya</taxon>
        <taxon>Ascomycota</taxon>
        <taxon>Saccharomycotina</taxon>
        <taxon>Dipodascomycetes</taxon>
        <taxon>Dipodascales</taxon>
        <taxon>Dipodascales incertae sedis</taxon>
        <taxon>Yarrowia</taxon>
    </lineage>
</organism>
<keyword evidence="5 7" id="KW-1133">Transmembrane helix</keyword>
<comment type="similarity">
    <text evidence="2">Belongs to the concentrative nucleoside transporter (CNT) (TC 2.A.41) family.</text>
</comment>
<dbReference type="InterPro" id="IPR011642">
    <property type="entry name" value="Gate_dom"/>
</dbReference>
<protein>
    <recommendedName>
        <fullName evidence="13">Na+ dependent nucleoside transporter C-terminus-domain-containing protein</fullName>
    </recommendedName>
</protein>
<keyword evidence="4 7" id="KW-0812">Transmembrane</keyword>
<dbReference type="Pfam" id="PF07670">
    <property type="entry name" value="Gate"/>
    <property type="match status" value="1"/>
</dbReference>
<dbReference type="EMBL" id="CP017556">
    <property type="protein sequence ID" value="AOW04392.1"/>
    <property type="molecule type" value="Genomic_DNA"/>
</dbReference>
<feature type="domain" description="Concentrative nucleoside transporter N-terminal" evidence="8">
    <location>
        <begin position="192"/>
        <end position="263"/>
    </location>
</feature>